<dbReference type="AlphaFoldDB" id="A0A7W9GEF9"/>
<evidence type="ECO:0000313" key="1">
    <source>
        <dbReference type="EMBL" id="MBB5782304.1"/>
    </source>
</evidence>
<name>A0A7W9GEF9_9ACTN</name>
<dbReference type="EMBL" id="JACHMB010000001">
    <property type="protein sequence ID" value="MBB5782304.1"/>
    <property type="molecule type" value="Genomic_DNA"/>
</dbReference>
<dbReference type="Proteomes" id="UP000579153">
    <property type="component" value="Unassembled WGS sequence"/>
</dbReference>
<proteinExistence type="predicted"/>
<dbReference type="RefSeq" id="WP_185075429.1">
    <property type="nucleotide sequence ID" value="NZ_JACHMB010000001.1"/>
</dbReference>
<organism evidence="1 2">
    <name type="scientific">Nonomuraea jabiensis</name>
    <dbReference type="NCBI Taxonomy" id="882448"/>
    <lineage>
        <taxon>Bacteria</taxon>
        <taxon>Bacillati</taxon>
        <taxon>Actinomycetota</taxon>
        <taxon>Actinomycetes</taxon>
        <taxon>Streptosporangiales</taxon>
        <taxon>Streptosporangiaceae</taxon>
        <taxon>Nonomuraea</taxon>
    </lineage>
</organism>
<keyword evidence="2" id="KW-1185">Reference proteome</keyword>
<reference evidence="1 2" key="1">
    <citation type="submission" date="2020-08" db="EMBL/GenBank/DDBJ databases">
        <title>Sequencing the genomes of 1000 actinobacteria strains.</title>
        <authorList>
            <person name="Klenk H.-P."/>
        </authorList>
    </citation>
    <scope>NUCLEOTIDE SEQUENCE [LARGE SCALE GENOMIC DNA]</scope>
    <source>
        <strain evidence="1 2">DSM 45507</strain>
    </source>
</reference>
<protein>
    <submittedName>
        <fullName evidence="1">Uncharacterized protein</fullName>
    </submittedName>
</protein>
<accession>A0A7W9GEF9</accession>
<sequence>MDPVTRRSDFDKLKEVAQAASLTKFRTRLQFLRELDALGPTWARCWPRTSG</sequence>
<gene>
    <name evidence="1" type="ORF">HD596_009060</name>
</gene>
<comment type="caution">
    <text evidence="1">The sequence shown here is derived from an EMBL/GenBank/DDBJ whole genome shotgun (WGS) entry which is preliminary data.</text>
</comment>
<evidence type="ECO:0000313" key="2">
    <source>
        <dbReference type="Proteomes" id="UP000579153"/>
    </source>
</evidence>